<dbReference type="Pfam" id="PF01501">
    <property type="entry name" value="Glyco_transf_8"/>
    <property type="match status" value="1"/>
</dbReference>
<dbReference type="GO" id="GO:0047262">
    <property type="term" value="F:polygalacturonate 4-alpha-galacturonosyltransferase activity"/>
    <property type="evidence" value="ECO:0007669"/>
    <property type="project" value="InterPro"/>
</dbReference>
<reference evidence="14 15" key="1">
    <citation type="journal article" date="2018" name="Science">
        <title>The opium poppy genome and morphinan production.</title>
        <authorList>
            <person name="Guo L."/>
            <person name="Winzer T."/>
            <person name="Yang X."/>
            <person name="Li Y."/>
            <person name="Ning Z."/>
            <person name="He Z."/>
            <person name="Teodor R."/>
            <person name="Lu Y."/>
            <person name="Bowser T.A."/>
            <person name="Graham I.A."/>
            <person name="Ye K."/>
        </authorList>
    </citation>
    <scope>NUCLEOTIDE SEQUENCE [LARGE SCALE GENOMIC DNA]</scope>
    <source>
        <strain evidence="15">cv. HN1</strain>
        <tissue evidence="14">Leaves</tissue>
    </source>
</reference>
<evidence type="ECO:0000256" key="11">
    <source>
        <dbReference type="ARBA" id="ARBA00023180"/>
    </source>
</evidence>
<dbReference type="GO" id="GO:0045489">
    <property type="term" value="P:pectin biosynthetic process"/>
    <property type="evidence" value="ECO:0007669"/>
    <property type="project" value="UniProtKB-UniPathway"/>
</dbReference>
<dbReference type="InterPro" id="IPR002495">
    <property type="entry name" value="Glyco_trans_8"/>
</dbReference>
<evidence type="ECO:0000256" key="10">
    <source>
        <dbReference type="ARBA" id="ARBA00023136"/>
    </source>
</evidence>
<comment type="pathway">
    <text evidence="2 13">Glycan metabolism; pectin biosynthesis.</text>
</comment>
<organism evidence="14 15">
    <name type="scientific">Papaver somniferum</name>
    <name type="common">Opium poppy</name>
    <dbReference type="NCBI Taxonomy" id="3469"/>
    <lineage>
        <taxon>Eukaryota</taxon>
        <taxon>Viridiplantae</taxon>
        <taxon>Streptophyta</taxon>
        <taxon>Embryophyta</taxon>
        <taxon>Tracheophyta</taxon>
        <taxon>Spermatophyta</taxon>
        <taxon>Magnoliopsida</taxon>
        <taxon>Ranunculales</taxon>
        <taxon>Papaveraceae</taxon>
        <taxon>Papaveroideae</taxon>
        <taxon>Papaver</taxon>
    </lineage>
</organism>
<evidence type="ECO:0000256" key="13">
    <source>
        <dbReference type="RuleBase" id="RU362027"/>
    </source>
</evidence>
<accession>A0A4Y7KBQ5</accession>
<evidence type="ECO:0000256" key="4">
    <source>
        <dbReference type="ARBA" id="ARBA00022676"/>
    </source>
</evidence>
<dbReference type="CDD" id="cd06429">
    <property type="entry name" value="GT8_like_1"/>
    <property type="match status" value="1"/>
</dbReference>
<dbReference type="STRING" id="3469.A0A4Y7KBQ5"/>
<evidence type="ECO:0000256" key="6">
    <source>
        <dbReference type="ARBA" id="ARBA00022692"/>
    </source>
</evidence>
<keyword evidence="4 13" id="KW-0328">Glycosyltransferase</keyword>
<evidence type="ECO:0000256" key="7">
    <source>
        <dbReference type="ARBA" id="ARBA00022968"/>
    </source>
</evidence>
<keyword evidence="8 13" id="KW-1133">Transmembrane helix</keyword>
<name>A0A4Y7KBQ5_PAPSO</name>
<sequence>MRRRAAEYRRPVRRRFSYWIWGLLGLFSIAALVMFVIHHNHEDRIEPPKNTSIVREQFPREGLNFTEEILSVTSFARQLSDQMTLAKAYVIIAKEHNNLQLAWDLSSKIRNCQLLLSKAAMREQPITLDEAKPLVKGLSSLIYKAQDAHYDIATTIMTMKSHIQAIEERANAATVQSTAFGQLAAEMLPKNLHCMNIKLTADWHGNPVLREIAGEKKNSPRVVDNNLYHFCIFSDNFLATSAVVNSTVSNADHPKQLVFHIITDGISYGSMQTWFIENDFKGAAIEIQNIEEFSWLNVSYSPVVKQLLNQEVRAYYFGSSEDPKSDAKFRNPKYLSLLNHLRFYIPEIYPSLEKVVFLDDDIIVQKDLTPLFSLDLHGNVNGAVETCLEAFHRYYKYLNFSNPVISSKFDPQACGWAFGMNVFDLIAWKKANVTQRYHYWQEQNNDRNLWKLGTLPPGLLTFYGLTEPLDRRWHVLGLGFDTNIDNRLIESAAVIHYNGNMKPWLKLAIGRYKPLWERYVNHTHPYVQNCVTS</sequence>
<dbReference type="Proteomes" id="UP000316621">
    <property type="component" value="Chromosome 7"/>
</dbReference>
<dbReference type="GO" id="GO:0071555">
    <property type="term" value="P:cell wall organization"/>
    <property type="evidence" value="ECO:0007669"/>
    <property type="project" value="UniProtKB-KW"/>
</dbReference>
<dbReference type="OrthoDB" id="411524at2759"/>
<dbReference type="Pfam" id="PF25557">
    <property type="entry name" value="GAUT_1"/>
    <property type="match status" value="1"/>
</dbReference>
<keyword evidence="9 13" id="KW-0333">Golgi apparatus</keyword>
<dbReference type="OMA" id="HEDHVEQ"/>
<keyword evidence="12 13" id="KW-0961">Cell wall biogenesis/degradation</keyword>
<evidence type="ECO:0000256" key="5">
    <source>
        <dbReference type="ARBA" id="ARBA00022679"/>
    </source>
</evidence>
<evidence type="ECO:0000256" key="1">
    <source>
        <dbReference type="ARBA" id="ARBA00004323"/>
    </source>
</evidence>
<dbReference type="PANTHER" id="PTHR32116">
    <property type="entry name" value="GALACTURONOSYLTRANSFERASE 4-RELATED"/>
    <property type="match status" value="1"/>
</dbReference>
<evidence type="ECO:0000313" key="14">
    <source>
        <dbReference type="EMBL" id="RZC70307.1"/>
    </source>
</evidence>
<dbReference type="SUPFAM" id="SSF53448">
    <property type="entry name" value="Nucleotide-diphospho-sugar transferases"/>
    <property type="match status" value="1"/>
</dbReference>
<dbReference type="InterPro" id="IPR029044">
    <property type="entry name" value="Nucleotide-diphossugar_trans"/>
</dbReference>
<dbReference type="GO" id="GO:0000139">
    <property type="term" value="C:Golgi membrane"/>
    <property type="evidence" value="ECO:0007669"/>
    <property type="project" value="UniProtKB-SubCell"/>
</dbReference>
<dbReference type="Gramene" id="RZC70307">
    <property type="protein sequence ID" value="RZC70307"/>
    <property type="gene ID" value="C5167_033462"/>
</dbReference>
<keyword evidence="10 13" id="KW-0472">Membrane</keyword>
<keyword evidence="11" id="KW-0325">Glycoprotein</keyword>
<protein>
    <recommendedName>
        <fullName evidence="13">Hexosyltransferase</fullName>
        <ecNumber evidence="13">2.4.1.-</ecNumber>
    </recommendedName>
</protein>
<feature type="transmembrane region" description="Helical" evidence="13">
    <location>
        <begin position="16"/>
        <end position="37"/>
    </location>
</feature>
<comment type="similarity">
    <text evidence="3 13">Belongs to the glycosyltransferase 8 family.</text>
</comment>
<evidence type="ECO:0000256" key="2">
    <source>
        <dbReference type="ARBA" id="ARBA00004877"/>
    </source>
</evidence>
<dbReference type="PANTHER" id="PTHR32116:SF20">
    <property type="entry name" value="HEXOSYLTRANSFERASE GAUT11"/>
    <property type="match status" value="1"/>
</dbReference>
<keyword evidence="5" id="KW-0808">Transferase</keyword>
<dbReference type="UniPathway" id="UPA00845"/>
<evidence type="ECO:0000256" key="3">
    <source>
        <dbReference type="ARBA" id="ARBA00006351"/>
    </source>
</evidence>
<keyword evidence="7" id="KW-0735">Signal-anchor</keyword>
<evidence type="ECO:0000256" key="9">
    <source>
        <dbReference type="ARBA" id="ARBA00023034"/>
    </source>
</evidence>
<dbReference type="AlphaFoldDB" id="A0A4Y7KBQ5"/>
<dbReference type="Gene3D" id="3.90.550.10">
    <property type="entry name" value="Spore Coat Polysaccharide Biosynthesis Protein SpsA, Chain A"/>
    <property type="match status" value="1"/>
</dbReference>
<dbReference type="EMBL" id="CM010721">
    <property type="protein sequence ID" value="RZC70307.1"/>
    <property type="molecule type" value="Genomic_DNA"/>
</dbReference>
<comment type="subcellular location">
    <subcellularLocation>
        <location evidence="1 13">Golgi apparatus membrane</location>
        <topology evidence="1 13">Single-pass type II membrane protein</topology>
    </subcellularLocation>
</comment>
<dbReference type="InterPro" id="IPR029993">
    <property type="entry name" value="GAUT"/>
</dbReference>
<evidence type="ECO:0000256" key="8">
    <source>
        <dbReference type="ARBA" id="ARBA00022989"/>
    </source>
</evidence>
<gene>
    <name evidence="14" type="ORF">C5167_033462</name>
</gene>
<dbReference type="FunFam" id="3.90.550.10:FF:000056">
    <property type="entry name" value="Hexosyltransferase"/>
    <property type="match status" value="1"/>
</dbReference>
<keyword evidence="15" id="KW-1185">Reference proteome</keyword>
<evidence type="ECO:0000313" key="15">
    <source>
        <dbReference type="Proteomes" id="UP000316621"/>
    </source>
</evidence>
<keyword evidence="6 13" id="KW-0812">Transmembrane</keyword>
<dbReference type="EC" id="2.4.1.-" evidence="13"/>
<evidence type="ECO:0000256" key="12">
    <source>
        <dbReference type="ARBA" id="ARBA00023316"/>
    </source>
</evidence>
<proteinExistence type="inferred from homology"/>